<keyword evidence="12" id="KW-1185">Reference proteome</keyword>
<evidence type="ECO:0000256" key="8">
    <source>
        <dbReference type="RuleBase" id="RU365045"/>
    </source>
</evidence>
<dbReference type="InterPro" id="IPR012772">
    <property type="entry name" value="Ectoine_EctA"/>
</dbReference>
<dbReference type="UniPathway" id="UPA00067">
    <property type="reaction ID" value="UER00122"/>
</dbReference>
<dbReference type="GO" id="GO:0019491">
    <property type="term" value="P:ectoine biosynthetic process"/>
    <property type="evidence" value="ECO:0007669"/>
    <property type="project" value="UniProtKB-UniPathway"/>
</dbReference>
<evidence type="ECO:0000256" key="7">
    <source>
        <dbReference type="ARBA" id="ARBA00048924"/>
    </source>
</evidence>
<evidence type="ECO:0000259" key="10">
    <source>
        <dbReference type="PROSITE" id="PS51186"/>
    </source>
</evidence>
<dbReference type="GO" id="GO:0033816">
    <property type="term" value="F:diaminobutyrate acetyltransferase activity"/>
    <property type="evidence" value="ECO:0007669"/>
    <property type="project" value="UniProtKB-EC"/>
</dbReference>
<comment type="catalytic activity">
    <reaction evidence="7 8">
        <text>L-2,4-diaminobutanoate + acetyl-CoA = (2S)-4-acetamido-2-aminobutanoate + CoA + H(+)</text>
        <dbReference type="Rhea" id="RHEA:16901"/>
        <dbReference type="ChEBI" id="CHEBI:15378"/>
        <dbReference type="ChEBI" id="CHEBI:57287"/>
        <dbReference type="ChEBI" id="CHEBI:57288"/>
        <dbReference type="ChEBI" id="CHEBI:58761"/>
        <dbReference type="ChEBI" id="CHEBI:58929"/>
        <dbReference type="EC" id="2.3.1.178"/>
    </reaction>
</comment>
<dbReference type="PROSITE" id="PS51186">
    <property type="entry name" value="GNAT"/>
    <property type="match status" value="1"/>
</dbReference>
<protein>
    <recommendedName>
        <fullName evidence="4 8">L-2,4-diaminobutyric acid acetyltransferase</fullName>
        <shortName evidence="8">DABA acetyltransferase</shortName>
        <ecNumber evidence="3 8">2.3.1.178</ecNumber>
    </recommendedName>
</protein>
<evidence type="ECO:0000256" key="4">
    <source>
        <dbReference type="ARBA" id="ARBA00017935"/>
    </source>
</evidence>
<organism evidence="11 12">
    <name type="scientific">Microbulbifer marinus</name>
    <dbReference type="NCBI Taxonomy" id="658218"/>
    <lineage>
        <taxon>Bacteria</taxon>
        <taxon>Pseudomonadati</taxon>
        <taxon>Pseudomonadota</taxon>
        <taxon>Gammaproteobacteria</taxon>
        <taxon>Cellvibrionales</taxon>
        <taxon>Microbulbiferaceae</taxon>
        <taxon>Microbulbifer</taxon>
    </lineage>
</organism>
<dbReference type="InterPro" id="IPR016181">
    <property type="entry name" value="Acyl_CoA_acyltransferase"/>
</dbReference>
<reference evidence="12" key="1">
    <citation type="submission" date="2016-10" db="EMBL/GenBank/DDBJ databases">
        <authorList>
            <person name="Varghese N."/>
            <person name="Submissions S."/>
        </authorList>
    </citation>
    <scope>NUCLEOTIDE SEQUENCE [LARGE SCALE GENOMIC DNA]</scope>
    <source>
        <strain evidence="12">CGMCC 1.10657</strain>
    </source>
</reference>
<feature type="compositionally biased region" description="Polar residues" evidence="9">
    <location>
        <begin position="8"/>
        <end position="21"/>
    </location>
</feature>
<feature type="compositionally biased region" description="Basic and acidic residues" evidence="9">
    <location>
        <begin position="22"/>
        <end position="47"/>
    </location>
</feature>
<evidence type="ECO:0000313" key="12">
    <source>
        <dbReference type="Proteomes" id="UP000198658"/>
    </source>
</evidence>
<evidence type="ECO:0000256" key="5">
    <source>
        <dbReference type="ARBA" id="ARBA00022679"/>
    </source>
</evidence>
<evidence type="ECO:0000256" key="1">
    <source>
        <dbReference type="ARBA" id="ARBA00004978"/>
    </source>
</evidence>
<gene>
    <name evidence="8" type="primary">ectA</name>
    <name evidence="11" type="ORF">SAMN05216562_3180</name>
</gene>
<evidence type="ECO:0000256" key="3">
    <source>
        <dbReference type="ARBA" id="ARBA00012355"/>
    </source>
</evidence>
<keyword evidence="6 8" id="KW-0012">Acyltransferase</keyword>
<name>A0A1H4BBD0_9GAMM</name>
<dbReference type="EC" id="2.3.1.178" evidence="3 8"/>
<evidence type="ECO:0000256" key="6">
    <source>
        <dbReference type="ARBA" id="ARBA00023315"/>
    </source>
</evidence>
<dbReference type="STRING" id="658218.SAMN05216562_3180"/>
<dbReference type="InterPro" id="IPR000182">
    <property type="entry name" value="GNAT_dom"/>
</dbReference>
<evidence type="ECO:0000256" key="2">
    <source>
        <dbReference type="ARBA" id="ARBA00010712"/>
    </source>
</evidence>
<dbReference type="NCBIfam" id="TIGR02406">
    <property type="entry name" value="ectoine_EctA"/>
    <property type="match status" value="1"/>
</dbReference>
<evidence type="ECO:0000313" key="11">
    <source>
        <dbReference type="EMBL" id="SEA45453.1"/>
    </source>
</evidence>
<dbReference type="OrthoDB" id="2436196at2"/>
<dbReference type="CDD" id="cd04301">
    <property type="entry name" value="NAT_SF"/>
    <property type="match status" value="1"/>
</dbReference>
<comment type="function">
    <text evidence="8">Catalyzes the acetylation of L-2,4-diaminobutyrate (DABA) to gamma-N-acetyl-alpha,gamma-diaminobutyric acid (ADABA) with acetyl coenzyme A.</text>
</comment>
<keyword evidence="5 8" id="KW-0808">Transferase</keyword>
<dbReference type="Proteomes" id="UP000198658">
    <property type="component" value="Unassembled WGS sequence"/>
</dbReference>
<accession>A0A1H4BBD0</accession>
<dbReference type="Pfam" id="PF00583">
    <property type="entry name" value="Acetyltransf_1"/>
    <property type="match status" value="1"/>
</dbReference>
<dbReference type="EMBL" id="FNQO01000005">
    <property type="protein sequence ID" value="SEA45453.1"/>
    <property type="molecule type" value="Genomic_DNA"/>
</dbReference>
<dbReference type="SUPFAM" id="SSF55729">
    <property type="entry name" value="Acyl-CoA N-acyltransferases (Nat)"/>
    <property type="match status" value="1"/>
</dbReference>
<sequence length="216" mass="23393">MTKGIDLSATSVASSPSGGSDNKTEESPEEKFPARQGSEVRETLLRRPVSEDGAEVHRLIGRCPPLDENSIYCNLLQASHFADTSVAAEVNGELAGFISGYIIPERPDTLFIWQVAVAKEARGLGLAGRMICEILRRPSCARVRHLETTITPDNDASWALFRGVARKLETDCAESVMFDRDRHFRGRHDSEMLLRIGPFAGAGAGAGAGTRVAVAR</sequence>
<comment type="similarity">
    <text evidence="2 8">Belongs to the acetyltransferase family. EctA subfamily.</text>
</comment>
<proteinExistence type="inferred from homology"/>
<evidence type="ECO:0000256" key="9">
    <source>
        <dbReference type="SAM" id="MobiDB-lite"/>
    </source>
</evidence>
<comment type="pathway">
    <text evidence="1 8">Amine and polyamine biosynthesis; ectoine biosynthesis; L-ectoine from L-aspartate 4-semialdehyde: step 2/3.</text>
</comment>
<dbReference type="Gene3D" id="3.40.630.30">
    <property type="match status" value="1"/>
</dbReference>
<dbReference type="AlphaFoldDB" id="A0A1H4BBD0"/>
<feature type="region of interest" description="Disordered" evidence="9">
    <location>
        <begin position="1"/>
        <end position="47"/>
    </location>
</feature>
<feature type="domain" description="N-acetyltransferase" evidence="10">
    <location>
        <begin position="43"/>
        <end position="197"/>
    </location>
</feature>